<accession>A0AAD9K974</accession>
<evidence type="ECO:0000313" key="3">
    <source>
        <dbReference type="Proteomes" id="UP001208570"/>
    </source>
</evidence>
<keyword evidence="3" id="KW-1185">Reference proteome</keyword>
<feature type="region of interest" description="Disordered" evidence="1">
    <location>
        <begin position="70"/>
        <end position="92"/>
    </location>
</feature>
<comment type="caution">
    <text evidence="2">The sequence shown here is derived from an EMBL/GenBank/DDBJ whole genome shotgun (WGS) entry which is preliminary data.</text>
</comment>
<organism evidence="2 3">
    <name type="scientific">Paralvinella palmiformis</name>
    <dbReference type="NCBI Taxonomy" id="53620"/>
    <lineage>
        <taxon>Eukaryota</taxon>
        <taxon>Metazoa</taxon>
        <taxon>Spiralia</taxon>
        <taxon>Lophotrochozoa</taxon>
        <taxon>Annelida</taxon>
        <taxon>Polychaeta</taxon>
        <taxon>Sedentaria</taxon>
        <taxon>Canalipalpata</taxon>
        <taxon>Terebellida</taxon>
        <taxon>Terebelliformia</taxon>
        <taxon>Alvinellidae</taxon>
        <taxon>Paralvinella</taxon>
    </lineage>
</organism>
<sequence length="92" mass="10464">MYESWNNSFRSLVGCSHPSIWKTIDNLRKDQNNLQVAILRDSRGQPPRKRGHCSTTELQQKLHNLCSSITDGHKSMEDTMRGLGHTALGRSE</sequence>
<feature type="compositionally biased region" description="Basic and acidic residues" evidence="1">
    <location>
        <begin position="71"/>
        <end position="80"/>
    </location>
</feature>
<protein>
    <submittedName>
        <fullName evidence="2">Uncharacterized protein</fullName>
    </submittedName>
</protein>
<gene>
    <name evidence="2" type="ORF">LSH36_35g02002</name>
</gene>
<dbReference type="EMBL" id="JAODUP010000035">
    <property type="protein sequence ID" value="KAK2166775.1"/>
    <property type="molecule type" value="Genomic_DNA"/>
</dbReference>
<reference evidence="2" key="1">
    <citation type="journal article" date="2023" name="Mol. Biol. Evol.">
        <title>Third-Generation Sequencing Reveals the Adaptive Role of the Epigenome in Three Deep-Sea Polychaetes.</title>
        <authorList>
            <person name="Perez M."/>
            <person name="Aroh O."/>
            <person name="Sun Y."/>
            <person name="Lan Y."/>
            <person name="Juniper S.K."/>
            <person name="Young C.R."/>
            <person name="Angers B."/>
            <person name="Qian P.Y."/>
        </authorList>
    </citation>
    <scope>NUCLEOTIDE SEQUENCE</scope>
    <source>
        <strain evidence="2">P08H-3</strain>
    </source>
</reference>
<evidence type="ECO:0000313" key="2">
    <source>
        <dbReference type="EMBL" id="KAK2166775.1"/>
    </source>
</evidence>
<proteinExistence type="predicted"/>
<name>A0AAD9K974_9ANNE</name>
<evidence type="ECO:0000256" key="1">
    <source>
        <dbReference type="SAM" id="MobiDB-lite"/>
    </source>
</evidence>
<dbReference type="AlphaFoldDB" id="A0AAD9K974"/>
<dbReference type="Proteomes" id="UP001208570">
    <property type="component" value="Unassembled WGS sequence"/>
</dbReference>